<dbReference type="InterPro" id="IPR017452">
    <property type="entry name" value="GPCR_Rhodpsn_7TM"/>
</dbReference>
<feature type="transmembrane region" description="Helical" evidence="5">
    <location>
        <begin position="272"/>
        <end position="295"/>
    </location>
</feature>
<evidence type="ECO:0000313" key="8">
    <source>
        <dbReference type="WBParaSite" id="PgR008_g056_t01"/>
    </source>
</evidence>
<comment type="subcellular location">
    <subcellularLocation>
        <location evidence="1">Membrane</location>
    </subcellularLocation>
</comment>
<proteinExistence type="predicted"/>
<keyword evidence="2 5" id="KW-0812">Transmembrane</keyword>
<dbReference type="PANTHER" id="PTHR46641:SF14">
    <property type="entry name" value="G-PROTEIN COUPLED RECEPTORS FAMILY 1 PROFILE DOMAIN-CONTAINING PROTEIN"/>
    <property type="match status" value="1"/>
</dbReference>
<organism evidence="7 8">
    <name type="scientific">Parascaris univalens</name>
    <name type="common">Nematode worm</name>
    <dbReference type="NCBI Taxonomy" id="6257"/>
    <lineage>
        <taxon>Eukaryota</taxon>
        <taxon>Metazoa</taxon>
        <taxon>Ecdysozoa</taxon>
        <taxon>Nematoda</taxon>
        <taxon>Chromadorea</taxon>
        <taxon>Rhabditida</taxon>
        <taxon>Spirurina</taxon>
        <taxon>Ascaridomorpha</taxon>
        <taxon>Ascaridoidea</taxon>
        <taxon>Ascarididae</taxon>
        <taxon>Parascaris</taxon>
    </lineage>
</organism>
<dbReference type="SUPFAM" id="SSF81321">
    <property type="entry name" value="Family A G protein-coupled receptor-like"/>
    <property type="match status" value="1"/>
</dbReference>
<evidence type="ECO:0000256" key="5">
    <source>
        <dbReference type="SAM" id="Phobius"/>
    </source>
</evidence>
<feature type="transmembrane region" description="Helical" evidence="5">
    <location>
        <begin position="113"/>
        <end position="133"/>
    </location>
</feature>
<evidence type="ECO:0000256" key="4">
    <source>
        <dbReference type="ARBA" id="ARBA00023136"/>
    </source>
</evidence>
<evidence type="ECO:0000256" key="2">
    <source>
        <dbReference type="ARBA" id="ARBA00022692"/>
    </source>
</evidence>
<dbReference type="Pfam" id="PF00001">
    <property type="entry name" value="7tm_1"/>
    <property type="match status" value="1"/>
</dbReference>
<dbReference type="AlphaFoldDB" id="A0A915AGR4"/>
<dbReference type="Gene3D" id="1.20.1070.10">
    <property type="entry name" value="Rhodopsin 7-helix transmembrane proteins"/>
    <property type="match status" value="1"/>
</dbReference>
<accession>A0A915AGR4</accession>
<keyword evidence="7" id="KW-1185">Reference proteome</keyword>
<dbReference type="InterPro" id="IPR000276">
    <property type="entry name" value="GPCR_Rhodpsn"/>
</dbReference>
<feature type="domain" description="G-protein coupled receptors family 1 profile" evidence="6">
    <location>
        <begin position="8"/>
        <end position="293"/>
    </location>
</feature>
<keyword evidence="3 5" id="KW-1133">Transmembrane helix</keyword>
<evidence type="ECO:0000256" key="3">
    <source>
        <dbReference type="ARBA" id="ARBA00022989"/>
    </source>
</evidence>
<feature type="transmembrane region" description="Helical" evidence="5">
    <location>
        <begin position="64"/>
        <end position="92"/>
    </location>
</feature>
<feature type="transmembrane region" description="Helical" evidence="5">
    <location>
        <begin position="27"/>
        <end position="49"/>
    </location>
</feature>
<name>A0A915AGR4_PARUN</name>
<evidence type="ECO:0000256" key="1">
    <source>
        <dbReference type="ARBA" id="ARBA00004370"/>
    </source>
</evidence>
<dbReference type="Proteomes" id="UP000887569">
    <property type="component" value="Unplaced"/>
</dbReference>
<dbReference type="InterPro" id="IPR052954">
    <property type="entry name" value="GPCR-Ligand_Int"/>
</dbReference>
<dbReference type="GO" id="GO:0016020">
    <property type="term" value="C:membrane"/>
    <property type="evidence" value="ECO:0007669"/>
    <property type="project" value="UniProtKB-SubCell"/>
</dbReference>
<dbReference type="PROSITE" id="PS50262">
    <property type="entry name" value="G_PROTEIN_RECEP_F1_2"/>
    <property type="match status" value="1"/>
</dbReference>
<dbReference type="CDD" id="cd14978">
    <property type="entry name" value="7tmA_FMRFamide_R-like"/>
    <property type="match status" value="1"/>
</dbReference>
<protein>
    <submittedName>
        <fullName evidence="8">G-protein coupled receptors family 1 profile domain-containing protein</fullName>
    </submittedName>
</protein>
<dbReference type="PANTHER" id="PTHR46641">
    <property type="entry name" value="FMRFAMIDE RECEPTOR-RELATED"/>
    <property type="match status" value="1"/>
</dbReference>
<dbReference type="GO" id="GO:0004930">
    <property type="term" value="F:G protein-coupled receptor activity"/>
    <property type="evidence" value="ECO:0007669"/>
    <property type="project" value="InterPro"/>
</dbReference>
<keyword evidence="4 5" id="KW-0472">Membrane</keyword>
<feature type="transmembrane region" description="Helical" evidence="5">
    <location>
        <begin position="235"/>
        <end position="252"/>
    </location>
</feature>
<evidence type="ECO:0000313" key="7">
    <source>
        <dbReference type="Proteomes" id="UP000887569"/>
    </source>
</evidence>
<dbReference type="WBParaSite" id="PgR008_g056_t01">
    <property type="protein sequence ID" value="PgR008_g056_t01"/>
    <property type="gene ID" value="PgR008_g056"/>
</dbReference>
<feature type="transmembrane region" description="Helical" evidence="5">
    <location>
        <begin position="177"/>
        <end position="203"/>
    </location>
</feature>
<evidence type="ECO:0000259" key="6">
    <source>
        <dbReference type="PROSITE" id="PS50262"/>
    </source>
</evidence>
<reference evidence="8" key="1">
    <citation type="submission" date="2022-11" db="UniProtKB">
        <authorList>
            <consortium name="WormBaseParasite"/>
        </authorList>
    </citation>
    <scope>IDENTIFICATION</scope>
</reference>
<sequence>CVLMGVFFNTLSIFIFRRMNRGKFSLAQYYLVILLICQIALLCNCLLIYCVPTLMYGDTQVKGLYSYVILIAHALSGPSYVAITWIVLGLTIERYFALRKPLAHKALATASRVKRILVGILIAAFIFSIPRLFEYVPTTKCTNISTTTSSSPHNSTSCYLTLISTELLQNRTYWNVYHIWLAQIFVTVFPSLIIVGLTLRISYFLHKAIRQRQSLHASGSIESRRSKNTKREHESNLLLILVVVKLALSDPLPMAESVLGAAAPEDSPATSALVVSAANFLVVLCCTINFLMFFASGRQFRREFRRIVRSIKGNANSSIRFESDGTWCSRTVDVSAISTDGSAKRSATVATASALSG</sequence>